<dbReference type="AlphaFoldDB" id="A0AA88IGA3"/>
<feature type="region of interest" description="Disordered" evidence="1">
    <location>
        <begin position="278"/>
        <end position="334"/>
    </location>
</feature>
<name>A0AA88IGA3_CHASR</name>
<dbReference type="EMBL" id="JAUPFM010000297">
    <property type="protein sequence ID" value="KAK2809663.1"/>
    <property type="molecule type" value="Genomic_DNA"/>
</dbReference>
<feature type="compositionally biased region" description="Polar residues" evidence="1">
    <location>
        <begin position="223"/>
        <end position="233"/>
    </location>
</feature>
<proteinExistence type="predicted"/>
<gene>
    <name evidence="2" type="ORF">Q5P01_000505</name>
</gene>
<feature type="compositionally biased region" description="Polar residues" evidence="1">
    <location>
        <begin position="314"/>
        <end position="334"/>
    </location>
</feature>
<protein>
    <submittedName>
        <fullName evidence="2">Uncharacterized protein</fullName>
    </submittedName>
</protein>
<reference evidence="2" key="1">
    <citation type="submission" date="2023-07" db="EMBL/GenBank/DDBJ databases">
        <title>Chromosome-level Genome Assembly of Striped Snakehead (Channa striata).</title>
        <authorList>
            <person name="Liu H."/>
        </authorList>
    </citation>
    <scope>NUCLEOTIDE SEQUENCE</scope>
    <source>
        <strain evidence="2">Gz</strain>
        <tissue evidence="2">Muscle</tissue>
    </source>
</reference>
<evidence type="ECO:0000313" key="3">
    <source>
        <dbReference type="Proteomes" id="UP001187415"/>
    </source>
</evidence>
<evidence type="ECO:0000313" key="2">
    <source>
        <dbReference type="EMBL" id="KAK2809663.1"/>
    </source>
</evidence>
<accession>A0AA88IGA3</accession>
<feature type="compositionally biased region" description="Low complexity" evidence="1">
    <location>
        <begin position="237"/>
        <end position="266"/>
    </location>
</feature>
<evidence type="ECO:0000256" key="1">
    <source>
        <dbReference type="SAM" id="MobiDB-lite"/>
    </source>
</evidence>
<feature type="compositionally biased region" description="Low complexity" evidence="1">
    <location>
        <begin position="178"/>
        <end position="215"/>
    </location>
</feature>
<sequence>MLGYLHSTCGQATETTATPQLEHQQHSYSWSTSYSHSWSTSHHSWDTSSQQQPAAGAPATTTLAGQHSHSWSTTQPATAGAHSDHSWSTSWDSTAATAGAPATATAEHQQLGHQQQPQLGTSNQLTHHPQLMHHQLDTPTSLADTQQQLAGPAPATAGHQLQLGATTSHWLEHPATATAGAPATATAETPAAPQLGTSHSWTPATATTTSWTNSHHQLEHHTTATQLSTTSWDSHSHNGSTSHSNSWSTSTATAGHQQQATAGAPAGNQQWLTATADNHQPQAGHQQQPQLDNHSHSWDTSHSYSSGWSTSCSQLDTHTQPAGTPATAHSWTPA</sequence>
<feature type="compositionally biased region" description="Low complexity" evidence="1">
    <location>
        <begin position="86"/>
        <end position="120"/>
    </location>
</feature>
<feature type="compositionally biased region" description="Low complexity" evidence="1">
    <location>
        <begin position="41"/>
        <end position="66"/>
    </location>
</feature>
<feature type="region of interest" description="Disordered" evidence="1">
    <location>
        <begin position="178"/>
        <end position="266"/>
    </location>
</feature>
<feature type="compositionally biased region" description="Low complexity" evidence="1">
    <location>
        <begin position="279"/>
        <end position="290"/>
    </location>
</feature>
<organism evidence="2 3">
    <name type="scientific">Channa striata</name>
    <name type="common">Snakehead murrel</name>
    <name type="synonym">Ophicephalus striatus</name>
    <dbReference type="NCBI Taxonomy" id="64152"/>
    <lineage>
        <taxon>Eukaryota</taxon>
        <taxon>Metazoa</taxon>
        <taxon>Chordata</taxon>
        <taxon>Craniata</taxon>
        <taxon>Vertebrata</taxon>
        <taxon>Euteleostomi</taxon>
        <taxon>Actinopterygii</taxon>
        <taxon>Neopterygii</taxon>
        <taxon>Teleostei</taxon>
        <taxon>Neoteleostei</taxon>
        <taxon>Acanthomorphata</taxon>
        <taxon>Anabantaria</taxon>
        <taxon>Anabantiformes</taxon>
        <taxon>Channoidei</taxon>
        <taxon>Channidae</taxon>
        <taxon>Channa</taxon>
    </lineage>
</organism>
<comment type="caution">
    <text evidence="2">The sequence shown here is derived from an EMBL/GenBank/DDBJ whole genome shotgun (WGS) entry which is preliminary data.</text>
</comment>
<feature type="region of interest" description="Disordered" evidence="1">
    <location>
        <begin position="41"/>
        <end position="124"/>
    </location>
</feature>
<dbReference type="Proteomes" id="UP001187415">
    <property type="component" value="Unassembled WGS sequence"/>
</dbReference>
<feature type="compositionally biased region" description="Polar residues" evidence="1">
    <location>
        <begin position="67"/>
        <end position="77"/>
    </location>
</feature>
<feature type="compositionally biased region" description="Low complexity" evidence="1">
    <location>
        <begin position="300"/>
        <end position="313"/>
    </location>
</feature>
<keyword evidence="3" id="KW-1185">Reference proteome</keyword>